<evidence type="ECO:0000313" key="3">
    <source>
        <dbReference type="EMBL" id="MBE0344741.1"/>
    </source>
</evidence>
<evidence type="ECO:0000313" key="4">
    <source>
        <dbReference type="Proteomes" id="UP000660708"/>
    </source>
</evidence>
<feature type="signal peptide" evidence="2">
    <location>
        <begin position="1"/>
        <end position="25"/>
    </location>
</feature>
<comment type="caution">
    <text evidence="3">The sequence shown here is derived from an EMBL/GenBank/DDBJ whole genome shotgun (WGS) entry which is preliminary data.</text>
</comment>
<dbReference type="SUPFAM" id="SSF81901">
    <property type="entry name" value="HCP-like"/>
    <property type="match status" value="1"/>
</dbReference>
<dbReference type="InterPro" id="IPR019734">
    <property type="entry name" value="TPR_rpt"/>
</dbReference>
<dbReference type="Proteomes" id="UP000660708">
    <property type="component" value="Unassembled WGS sequence"/>
</dbReference>
<sequence>MKWLFVVLTAIGLLGCSSTPTSSTADKPSMTVASLFNHALFTPQPVVSEQAIFSLPQSEVQALWQYVEKHKNSDITIDELLGNFLQNKIGDFSYDGATFIAKDALSQRSGNCISLAIVSQAYANVLGIKTSYAKVDSYPVYQKNKSFVLTSSHFKTKLITPREQENDSMIFFSSGTIIDYFPNQDSVFSGNANYADLVAKFYTNLAVSALLAADYDKAYSLLMAALEYAPNDPETINISALLHKHVGDRVRAKQIYAYAAQQQLTSTNLLLNYLNYIPADQTALRESILAQLERSPASPFDTLTLASSYIDKQNYSKAKKLIEPLLLNYHYLPEIHAELGKIAYLEGNLQAALVYFDQAINKSRETYKKTLYSAKQNMLTQLMMQ</sequence>
<keyword evidence="1" id="KW-0802">TPR repeat</keyword>
<keyword evidence="4" id="KW-1185">Reference proteome</keyword>
<dbReference type="PROSITE" id="PS51257">
    <property type="entry name" value="PROKAR_LIPOPROTEIN"/>
    <property type="match status" value="1"/>
</dbReference>
<protein>
    <recommendedName>
        <fullName evidence="5">Transglutaminase-like domain-containing protein</fullName>
    </recommendedName>
</protein>
<evidence type="ECO:0000256" key="2">
    <source>
        <dbReference type="SAM" id="SignalP"/>
    </source>
</evidence>
<dbReference type="Gene3D" id="1.25.40.10">
    <property type="entry name" value="Tetratricopeptide repeat domain"/>
    <property type="match status" value="2"/>
</dbReference>
<feature type="repeat" description="TPR" evidence="1">
    <location>
        <begin position="199"/>
        <end position="232"/>
    </location>
</feature>
<keyword evidence="2" id="KW-0732">Signal</keyword>
<dbReference type="RefSeq" id="WP_147388977.1">
    <property type="nucleotide sequence ID" value="NZ_AQHF01000017.1"/>
</dbReference>
<feature type="chain" id="PRO_5034287523" description="Transglutaminase-like domain-containing protein" evidence="2">
    <location>
        <begin position="26"/>
        <end position="385"/>
    </location>
</feature>
<organism evidence="3 4">
    <name type="scientific">Pseudoalteromonas peptidolytica F12-50-A1</name>
    <dbReference type="NCBI Taxonomy" id="1315280"/>
    <lineage>
        <taxon>Bacteria</taxon>
        <taxon>Pseudomonadati</taxon>
        <taxon>Pseudomonadota</taxon>
        <taxon>Gammaproteobacteria</taxon>
        <taxon>Alteromonadales</taxon>
        <taxon>Pseudoalteromonadaceae</taxon>
        <taxon>Pseudoalteromonas</taxon>
    </lineage>
</organism>
<proteinExistence type="predicted"/>
<name>A0A8I0MSS0_9GAMM</name>
<evidence type="ECO:0008006" key="5">
    <source>
        <dbReference type="Google" id="ProtNLM"/>
    </source>
</evidence>
<dbReference type="AlphaFoldDB" id="A0A8I0MSS0"/>
<evidence type="ECO:0000256" key="1">
    <source>
        <dbReference type="PROSITE-ProRule" id="PRU00339"/>
    </source>
</evidence>
<gene>
    <name evidence="3" type="ORF">PPEP_a2391</name>
</gene>
<dbReference type="PROSITE" id="PS50005">
    <property type="entry name" value="TPR"/>
    <property type="match status" value="1"/>
</dbReference>
<reference evidence="3 4" key="1">
    <citation type="submission" date="2015-06" db="EMBL/GenBank/DDBJ databases">
        <title>Genome sequence of Pseudoalteromonas peptidolytica.</title>
        <authorList>
            <person name="Xie B.-B."/>
            <person name="Rong J.-C."/>
            <person name="Qin Q.-L."/>
            <person name="Zhang Y.-Z."/>
        </authorList>
    </citation>
    <scope>NUCLEOTIDE SEQUENCE [LARGE SCALE GENOMIC DNA]</scope>
    <source>
        <strain evidence="3 4">F12-50-A1</strain>
    </source>
</reference>
<dbReference type="EMBL" id="AQHF01000017">
    <property type="protein sequence ID" value="MBE0344741.1"/>
    <property type="molecule type" value="Genomic_DNA"/>
</dbReference>
<dbReference type="SMART" id="SM00028">
    <property type="entry name" value="TPR"/>
    <property type="match status" value="2"/>
</dbReference>
<accession>A0A8I0MSS0</accession>
<dbReference type="InterPro" id="IPR011990">
    <property type="entry name" value="TPR-like_helical_dom_sf"/>
</dbReference>